<comment type="similarity">
    <text evidence="1">Belongs to the short-chain dehydrogenases/reductases (SDR) family.</text>
</comment>
<dbReference type="SUPFAM" id="SSF51735">
    <property type="entry name" value="NAD(P)-binding Rossmann-fold domains"/>
    <property type="match status" value="1"/>
</dbReference>
<name>A0A6S7GRT4_PARCT</name>
<dbReference type="GO" id="GO:0006006">
    <property type="term" value="P:glucose metabolic process"/>
    <property type="evidence" value="ECO:0007669"/>
    <property type="project" value="TreeGrafter"/>
</dbReference>
<reference evidence="3" key="1">
    <citation type="submission" date="2020-04" db="EMBL/GenBank/DDBJ databases">
        <authorList>
            <person name="Alioto T."/>
            <person name="Alioto T."/>
            <person name="Gomez Garrido J."/>
        </authorList>
    </citation>
    <scope>NUCLEOTIDE SEQUENCE</scope>
    <source>
        <strain evidence="3">A484AB</strain>
    </source>
</reference>
<dbReference type="PANTHER" id="PTHR44252:SF3">
    <property type="entry name" value="D-ERYTHRULOSE REDUCTASE-RELATED"/>
    <property type="match status" value="1"/>
</dbReference>
<dbReference type="OrthoDB" id="1393670at2759"/>
<dbReference type="GO" id="GO:0050038">
    <property type="term" value="F:L-xylulose reductase (NADPH) activity"/>
    <property type="evidence" value="ECO:0007669"/>
    <property type="project" value="TreeGrafter"/>
</dbReference>
<sequence>ISGNIKTICADLLNLDEAVKAIESTDDHIDLLVNNAAQITPQCSVLDITEDELNKTIKVNLTTPLRLSQMVARDLIKRGVSGAIVNVSSIISNRFTLEMPQYR</sequence>
<feature type="non-terminal residue" evidence="3">
    <location>
        <position position="103"/>
    </location>
</feature>
<dbReference type="InterPro" id="IPR002347">
    <property type="entry name" value="SDR_fam"/>
</dbReference>
<proteinExistence type="inferred from homology"/>
<accession>A0A6S7GRT4</accession>
<dbReference type="GO" id="GO:0005997">
    <property type="term" value="P:xylulose metabolic process"/>
    <property type="evidence" value="ECO:0007669"/>
    <property type="project" value="TreeGrafter"/>
</dbReference>
<evidence type="ECO:0000313" key="3">
    <source>
        <dbReference type="EMBL" id="CAB3992662.1"/>
    </source>
</evidence>
<keyword evidence="4" id="KW-1185">Reference proteome</keyword>
<evidence type="ECO:0000256" key="1">
    <source>
        <dbReference type="ARBA" id="ARBA00006484"/>
    </source>
</evidence>
<gene>
    <name evidence="3" type="ORF">PACLA_8A022236</name>
</gene>
<dbReference type="EMBL" id="CACRXK020002095">
    <property type="protein sequence ID" value="CAB3992662.1"/>
    <property type="molecule type" value="Genomic_DNA"/>
</dbReference>
<dbReference type="Gene3D" id="3.40.50.720">
    <property type="entry name" value="NAD(P)-binding Rossmann-like Domain"/>
    <property type="match status" value="1"/>
</dbReference>
<comment type="caution">
    <text evidence="3">The sequence shown here is derived from an EMBL/GenBank/DDBJ whole genome shotgun (WGS) entry which is preliminary data.</text>
</comment>
<dbReference type="Proteomes" id="UP001152795">
    <property type="component" value="Unassembled WGS sequence"/>
</dbReference>
<dbReference type="Pfam" id="PF00106">
    <property type="entry name" value="adh_short"/>
    <property type="match status" value="1"/>
</dbReference>
<dbReference type="InterPro" id="IPR051737">
    <property type="entry name" value="L-xylulose/Carbonyl_redctase"/>
</dbReference>
<dbReference type="InterPro" id="IPR036291">
    <property type="entry name" value="NAD(P)-bd_dom_sf"/>
</dbReference>
<dbReference type="GO" id="GO:0004090">
    <property type="term" value="F:carbonyl reductase (NADPH) activity"/>
    <property type="evidence" value="ECO:0007669"/>
    <property type="project" value="TreeGrafter"/>
</dbReference>
<protein>
    <submittedName>
        <fullName evidence="3">Carbonyl reductase [NADPH] 2</fullName>
    </submittedName>
</protein>
<organism evidence="3 4">
    <name type="scientific">Paramuricea clavata</name>
    <name type="common">Red gorgonian</name>
    <name type="synonym">Violescent sea-whip</name>
    <dbReference type="NCBI Taxonomy" id="317549"/>
    <lineage>
        <taxon>Eukaryota</taxon>
        <taxon>Metazoa</taxon>
        <taxon>Cnidaria</taxon>
        <taxon>Anthozoa</taxon>
        <taxon>Octocorallia</taxon>
        <taxon>Malacalcyonacea</taxon>
        <taxon>Plexauridae</taxon>
        <taxon>Paramuricea</taxon>
    </lineage>
</organism>
<evidence type="ECO:0000313" key="4">
    <source>
        <dbReference type="Proteomes" id="UP001152795"/>
    </source>
</evidence>
<dbReference type="PANTHER" id="PTHR44252">
    <property type="entry name" value="D-ERYTHRULOSE REDUCTASE"/>
    <property type="match status" value="1"/>
</dbReference>
<keyword evidence="2" id="KW-0521">NADP</keyword>
<evidence type="ECO:0000256" key="2">
    <source>
        <dbReference type="ARBA" id="ARBA00022857"/>
    </source>
</evidence>
<dbReference type="AlphaFoldDB" id="A0A6S7GRT4"/>